<dbReference type="EMBL" id="KK793639">
    <property type="protein sequence ID" value="KDO36632.1"/>
    <property type="molecule type" value="Genomic_DNA"/>
</dbReference>
<dbReference type="InterPro" id="IPR025398">
    <property type="entry name" value="DUF4371"/>
</dbReference>
<evidence type="ECO:0000313" key="2">
    <source>
        <dbReference type="EMBL" id="KDO36632.1"/>
    </source>
</evidence>
<feature type="non-terminal residue" evidence="2">
    <location>
        <position position="213"/>
    </location>
</feature>
<dbReference type="eggNOG" id="ENOG502QSU3">
    <property type="taxonomic scope" value="Eukaryota"/>
</dbReference>
<dbReference type="Pfam" id="PF14291">
    <property type="entry name" value="DUF4371"/>
    <property type="match status" value="1"/>
</dbReference>
<dbReference type="AlphaFoldDB" id="A0A067DC78"/>
<dbReference type="PANTHER" id="PTHR11697:SF230">
    <property type="entry name" value="ZINC FINGER, MYM DOMAIN CONTAINING 1"/>
    <property type="match status" value="1"/>
</dbReference>
<feature type="domain" description="DUF4371" evidence="1">
    <location>
        <begin position="1"/>
        <end position="97"/>
    </location>
</feature>
<name>A0A067DC78_CITSI</name>
<feature type="non-terminal residue" evidence="2">
    <location>
        <position position="1"/>
    </location>
</feature>
<dbReference type="Proteomes" id="UP000027120">
    <property type="component" value="Unassembled WGS sequence"/>
</dbReference>
<evidence type="ECO:0000313" key="3">
    <source>
        <dbReference type="Proteomes" id="UP000027120"/>
    </source>
</evidence>
<protein>
    <recommendedName>
        <fullName evidence="1">DUF4371 domain-containing protein</fullName>
    </recommendedName>
</protein>
<sequence length="213" mass="23731">ETSRAIIKEIGVSLFSVMIDESRDMSTKEQMAVVLRYVDKRGHVVERFMGIEHVMDTKAVSLKASLDTLFARHGLSMSRLRGKGYDGASNMQGELNGLKTLILKENESDYYIHCFAHQLQLALVSVAKKHQEVNDLFSLVAKVINIVAASSKRYDILKEKHAIAVIEALKAGELESGQGMNQEIALKRSGDTRWSSHYGTLISIITMFSSIID</sequence>
<organism evidence="2 3">
    <name type="scientific">Citrus sinensis</name>
    <name type="common">Sweet orange</name>
    <name type="synonym">Citrus aurantium var. sinensis</name>
    <dbReference type="NCBI Taxonomy" id="2711"/>
    <lineage>
        <taxon>Eukaryota</taxon>
        <taxon>Viridiplantae</taxon>
        <taxon>Streptophyta</taxon>
        <taxon>Embryophyta</taxon>
        <taxon>Tracheophyta</taxon>
        <taxon>Spermatophyta</taxon>
        <taxon>Magnoliopsida</taxon>
        <taxon>eudicotyledons</taxon>
        <taxon>Gunneridae</taxon>
        <taxon>Pentapetalae</taxon>
        <taxon>rosids</taxon>
        <taxon>malvids</taxon>
        <taxon>Sapindales</taxon>
        <taxon>Rutaceae</taxon>
        <taxon>Aurantioideae</taxon>
        <taxon>Citrus</taxon>
    </lineage>
</organism>
<dbReference type="InterPro" id="IPR012337">
    <property type="entry name" value="RNaseH-like_sf"/>
</dbReference>
<gene>
    <name evidence="2" type="ORF">CISIN_1g036817mg</name>
</gene>
<evidence type="ECO:0000259" key="1">
    <source>
        <dbReference type="Pfam" id="PF14291"/>
    </source>
</evidence>
<dbReference type="PANTHER" id="PTHR11697">
    <property type="entry name" value="GENERAL TRANSCRIPTION FACTOR 2-RELATED ZINC FINGER PROTEIN"/>
    <property type="match status" value="1"/>
</dbReference>
<dbReference type="STRING" id="2711.A0A067DC78"/>
<dbReference type="PaxDb" id="2711-XP_006478675.1"/>
<dbReference type="SUPFAM" id="SSF53098">
    <property type="entry name" value="Ribonuclease H-like"/>
    <property type="match status" value="1"/>
</dbReference>
<accession>A0A067DC78</accession>
<proteinExistence type="predicted"/>
<keyword evidence="3" id="KW-1185">Reference proteome</keyword>
<dbReference type="InterPro" id="IPR055298">
    <property type="entry name" value="AtLOH3-like"/>
</dbReference>
<reference evidence="2 3" key="1">
    <citation type="submission" date="2014-04" db="EMBL/GenBank/DDBJ databases">
        <authorList>
            <consortium name="International Citrus Genome Consortium"/>
            <person name="Gmitter F."/>
            <person name="Chen C."/>
            <person name="Farmerie W."/>
            <person name="Harkins T."/>
            <person name="Desany B."/>
            <person name="Mohiuddin M."/>
            <person name="Kodira C."/>
            <person name="Borodovsky M."/>
            <person name="Lomsadze A."/>
            <person name="Burns P."/>
            <person name="Jenkins J."/>
            <person name="Prochnik S."/>
            <person name="Shu S."/>
            <person name="Chapman J."/>
            <person name="Pitluck S."/>
            <person name="Schmutz J."/>
            <person name="Rokhsar D."/>
        </authorList>
    </citation>
    <scope>NUCLEOTIDE SEQUENCE</scope>
</reference>